<evidence type="ECO:0000256" key="2">
    <source>
        <dbReference type="ARBA" id="ARBA00010745"/>
    </source>
</evidence>
<keyword evidence="6" id="KW-0687">Ribonucleoprotein</keyword>
<name>A0AAV5V7X5_9BILA</name>
<dbReference type="GO" id="GO:0006412">
    <property type="term" value="P:translation"/>
    <property type="evidence" value="ECO:0007669"/>
    <property type="project" value="InterPro"/>
</dbReference>
<evidence type="ECO:0000256" key="8">
    <source>
        <dbReference type="ARBA" id="ARBA00042938"/>
    </source>
</evidence>
<dbReference type="SMART" id="SM01374">
    <property type="entry name" value="Ribosomal_L14"/>
    <property type="match status" value="1"/>
</dbReference>
<dbReference type="SUPFAM" id="SSF50193">
    <property type="entry name" value="Ribosomal protein L14"/>
    <property type="match status" value="1"/>
</dbReference>
<reference evidence="9" key="1">
    <citation type="submission" date="2023-10" db="EMBL/GenBank/DDBJ databases">
        <title>Genome assembly of Pristionchus species.</title>
        <authorList>
            <person name="Yoshida K."/>
            <person name="Sommer R.J."/>
        </authorList>
    </citation>
    <scope>NUCLEOTIDE SEQUENCE</scope>
    <source>
        <strain evidence="9">RS5133</strain>
    </source>
</reference>
<keyword evidence="10" id="KW-1185">Reference proteome</keyword>
<evidence type="ECO:0000256" key="7">
    <source>
        <dbReference type="ARBA" id="ARBA00040118"/>
    </source>
</evidence>
<keyword evidence="3" id="KW-0809">Transit peptide</keyword>
<gene>
    <name evidence="9" type="ORF">PFISCL1PPCAC_6108</name>
</gene>
<dbReference type="Proteomes" id="UP001432322">
    <property type="component" value="Unassembled WGS sequence"/>
</dbReference>
<protein>
    <recommendedName>
        <fullName evidence="7">Large ribosomal subunit protein uL14m</fullName>
    </recommendedName>
    <alternativeName>
        <fullName evidence="8">39S ribosomal protein L14, mitochondrial</fullName>
    </alternativeName>
</protein>
<evidence type="ECO:0000256" key="3">
    <source>
        <dbReference type="ARBA" id="ARBA00022946"/>
    </source>
</evidence>
<dbReference type="GO" id="GO:0005840">
    <property type="term" value="C:ribosome"/>
    <property type="evidence" value="ECO:0007669"/>
    <property type="project" value="UniProtKB-KW"/>
</dbReference>
<dbReference type="Pfam" id="PF00238">
    <property type="entry name" value="Ribosomal_L14"/>
    <property type="match status" value="1"/>
</dbReference>
<keyword evidence="4" id="KW-0689">Ribosomal protein</keyword>
<dbReference type="GO" id="GO:1990904">
    <property type="term" value="C:ribonucleoprotein complex"/>
    <property type="evidence" value="ECO:0007669"/>
    <property type="project" value="UniProtKB-KW"/>
</dbReference>
<keyword evidence="5" id="KW-0496">Mitochondrion</keyword>
<proteinExistence type="inferred from homology"/>
<dbReference type="GO" id="GO:0005739">
    <property type="term" value="C:mitochondrion"/>
    <property type="evidence" value="ECO:0007669"/>
    <property type="project" value="UniProtKB-SubCell"/>
</dbReference>
<dbReference type="EMBL" id="BTSY01000002">
    <property type="protein sequence ID" value="GMT14811.1"/>
    <property type="molecule type" value="Genomic_DNA"/>
</dbReference>
<comment type="similarity">
    <text evidence="2">Belongs to the universal ribosomal protein uL14 family.</text>
</comment>
<feature type="non-terminal residue" evidence="9">
    <location>
        <position position="1"/>
    </location>
</feature>
<dbReference type="InterPro" id="IPR040807">
    <property type="entry name" value="DUF5522"/>
</dbReference>
<dbReference type="HAMAP" id="MF_01367">
    <property type="entry name" value="Ribosomal_uL14"/>
    <property type="match status" value="1"/>
</dbReference>
<evidence type="ECO:0000313" key="9">
    <source>
        <dbReference type="EMBL" id="GMT14811.1"/>
    </source>
</evidence>
<evidence type="ECO:0000256" key="4">
    <source>
        <dbReference type="ARBA" id="ARBA00022980"/>
    </source>
</evidence>
<dbReference type="InterPro" id="IPR036853">
    <property type="entry name" value="Ribosomal_uL14_sf"/>
</dbReference>
<dbReference type="CDD" id="cd00337">
    <property type="entry name" value="Ribosomal_uL14"/>
    <property type="match status" value="1"/>
</dbReference>
<accession>A0AAV5V7X5</accession>
<evidence type="ECO:0000256" key="5">
    <source>
        <dbReference type="ARBA" id="ARBA00023128"/>
    </source>
</evidence>
<comment type="caution">
    <text evidence="9">The sequence shown here is derived from an EMBL/GenBank/DDBJ whole genome shotgun (WGS) entry which is preliminary data.</text>
</comment>
<evidence type="ECO:0000256" key="1">
    <source>
        <dbReference type="ARBA" id="ARBA00004173"/>
    </source>
</evidence>
<dbReference type="PANTHER" id="PTHR21037:SF3">
    <property type="entry name" value="LARGE RIBOSOMAL SUBUNIT PROTEIN UL14M"/>
    <property type="match status" value="1"/>
</dbReference>
<evidence type="ECO:0000313" key="10">
    <source>
        <dbReference type="Proteomes" id="UP001432322"/>
    </source>
</evidence>
<sequence>SLLSRIFSPSVSSIACASGRWYPQPASHRFTSSLPSINGEEKKEKGGEVRLSRESAAPLYAPPRGEKKLGIVKGKKGEILADYVLFEEAIQKVKVHWINYDGLTSKERDIHMKHIQSIEERKLSYKDPDTGYVVLNTSQLLLNGKCCGNGCRHCPYELSKHRSRPPVMGIHRRTRCMVVDNSQLGKEAHSSGKLAYCIHVYKQGFRAKHMPHATLGDKILVAIRGEMKKAFVVGANTHVHLRKHGVPVTDTNNIVLLNEEGNPLGTRVTTAIPAQLKEKVDNAQFAKVLAISNKFL</sequence>
<dbReference type="Gene3D" id="2.40.150.20">
    <property type="entry name" value="Ribosomal protein L14"/>
    <property type="match status" value="1"/>
</dbReference>
<dbReference type="InterPro" id="IPR000218">
    <property type="entry name" value="Ribosomal_uL14"/>
</dbReference>
<dbReference type="PANTHER" id="PTHR21037">
    <property type="entry name" value="39S RIBOSOMAL PROTEIN L14, MITOCHONDRIAL"/>
    <property type="match status" value="1"/>
</dbReference>
<dbReference type="AlphaFoldDB" id="A0AAV5V7X5"/>
<dbReference type="Pfam" id="PF17653">
    <property type="entry name" value="DUF5522"/>
    <property type="match status" value="1"/>
</dbReference>
<evidence type="ECO:0000256" key="6">
    <source>
        <dbReference type="ARBA" id="ARBA00023274"/>
    </source>
</evidence>
<comment type="subcellular location">
    <subcellularLocation>
        <location evidence="1">Mitochondrion</location>
    </subcellularLocation>
</comment>
<dbReference type="GO" id="GO:0003735">
    <property type="term" value="F:structural constituent of ribosome"/>
    <property type="evidence" value="ECO:0007669"/>
    <property type="project" value="InterPro"/>
</dbReference>
<organism evidence="9 10">
    <name type="scientific">Pristionchus fissidentatus</name>
    <dbReference type="NCBI Taxonomy" id="1538716"/>
    <lineage>
        <taxon>Eukaryota</taxon>
        <taxon>Metazoa</taxon>
        <taxon>Ecdysozoa</taxon>
        <taxon>Nematoda</taxon>
        <taxon>Chromadorea</taxon>
        <taxon>Rhabditida</taxon>
        <taxon>Rhabditina</taxon>
        <taxon>Diplogasteromorpha</taxon>
        <taxon>Diplogasteroidea</taxon>
        <taxon>Neodiplogasteridae</taxon>
        <taxon>Pristionchus</taxon>
    </lineage>
</organism>